<dbReference type="InterPro" id="IPR036028">
    <property type="entry name" value="SH3-like_dom_sf"/>
</dbReference>
<keyword evidence="4" id="KW-0732">Signal</keyword>
<evidence type="ECO:0000313" key="6">
    <source>
        <dbReference type="EMBL" id="KAF2109454.1"/>
    </source>
</evidence>
<dbReference type="InterPro" id="IPR001452">
    <property type="entry name" value="SH3_domain"/>
</dbReference>
<dbReference type="SUPFAM" id="SSF50044">
    <property type="entry name" value="SH3-domain"/>
    <property type="match status" value="1"/>
</dbReference>
<proteinExistence type="predicted"/>
<feature type="chain" id="PRO_5025632485" description="SH3 domain-containing protein" evidence="4">
    <location>
        <begin position="22"/>
        <end position="327"/>
    </location>
</feature>
<organism evidence="6 7">
    <name type="scientific">Lophiotrema nucula</name>
    <dbReference type="NCBI Taxonomy" id="690887"/>
    <lineage>
        <taxon>Eukaryota</taxon>
        <taxon>Fungi</taxon>
        <taxon>Dikarya</taxon>
        <taxon>Ascomycota</taxon>
        <taxon>Pezizomycotina</taxon>
        <taxon>Dothideomycetes</taxon>
        <taxon>Pleosporomycetidae</taxon>
        <taxon>Pleosporales</taxon>
        <taxon>Lophiotremataceae</taxon>
        <taxon>Lophiotrema</taxon>
    </lineage>
</organism>
<feature type="region of interest" description="Disordered" evidence="3">
    <location>
        <begin position="305"/>
        <end position="327"/>
    </location>
</feature>
<keyword evidence="7" id="KW-1185">Reference proteome</keyword>
<feature type="compositionally biased region" description="Polar residues" evidence="3">
    <location>
        <begin position="204"/>
        <end position="213"/>
    </location>
</feature>
<dbReference type="OrthoDB" id="341259at2759"/>
<name>A0A6A5YRU3_9PLEO</name>
<protein>
    <recommendedName>
        <fullName evidence="5">SH3 domain-containing protein</fullName>
    </recommendedName>
</protein>
<accession>A0A6A5YRU3</accession>
<dbReference type="AlphaFoldDB" id="A0A6A5YRU3"/>
<dbReference type="Gene3D" id="2.30.30.40">
    <property type="entry name" value="SH3 Domains"/>
    <property type="match status" value="1"/>
</dbReference>
<gene>
    <name evidence="6" type="ORF">BDV96DRAFT_636132</name>
</gene>
<evidence type="ECO:0000256" key="3">
    <source>
        <dbReference type="SAM" id="MobiDB-lite"/>
    </source>
</evidence>
<sequence length="327" mass="36082">MADPASILGIISASLTITVRAATIGKDIHRLIAKFKTTNKKVRQLSTHVSAVRVAARSLSAWLEDDAVGSEHIEHVKRELLDVLSACCDLLSDLQDHVAKALAGAEHVGFKGAVDYIWDEDIVEESVETLHHQEVALLLMLQTLKFLRYSSVSGSSGSLDAVFTFDTEVMASTVYRNAFTTLLRRKTQRPTVTRNHEDRPESTAIPNSLPSTTFEDEPVANQHEISAPQQPPHLTAPLAKTAVRPMKVFRVQAVWDWLPPIDEGVDYLRLSAGDEIWVIVQYESGWWGGVIDGVPGCFPSNYSEPYPPSEVSESDLELSSLNGHDML</sequence>
<dbReference type="PROSITE" id="PS50002">
    <property type="entry name" value="SH3"/>
    <property type="match status" value="1"/>
</dbReference>
<dbReference type="EMBL" id="ML977342">
    <property type="protein sequence ID" value="KAF2109454.1"/>
    <property type="molecule type" value="Genomic_DNA"/>
</dbReference>
<evidence type="ECO:0000259" key="5">
    <source>
        <dbReference type="PROSITE" id="PS50002"/>
    </source>
</evidence>
<evidence type="ECO:0000256" key="2">
    <source>
        <dbReference type="PROSITE-ProRule" id="PRU00192"/>
    </source>
</evidence>
<evidence type="ECO:0000256" key="1">
    <source>
        <dbReference type="ARBA" id="ARBA00022443"/>
    </source>
</evidence>
<feature type="region of interest" description="Disordered" evidence="3">
    <location>
        <begin position="187"/>
        <end position="215"/>
    </location>
</feature>
<evidence type="ECO:0000313" key="7">
    <source>
        <dbReference type="Proteomes" id="UP000799770"/>
    </source>
</evidence>
<feature type="signal peptide" evidence="4">
    <location>
        <begin position="1"/>
        <end position="21"/>
    </location>
</feature>
<keyword evidence="1 2" id="KW-0728">SH3 domain</keyword>
<feature type="domain" description="SH3" evidence="5">
    <location>
        <begin position="246"/>
        <end position="308"/>
    </location>
</feature>
<dbReference type="Proteomes" id="UP000799770">
    <property type="component" value="Unassembled WGS sequence"/>
</dbReference>
<evidence type="ECO:0000256" key="4">
    <source>
        <dbReference type="SAM" id="SignalP"/>
    </source>
</evidence>
<reference evidence="6" key="1">
    <citation type="journal article" date="2020" name="Stud. Mycol.">
        <title>101 Dothideomycetes genomes: a test case for predicting lifestyles and emergence of pathogens.</title>
        <authorList>
            <person name="Haridas S."/>
            <person name="Albert R."/>
            <person name="Binder M."/>
            <person name="Bloem J."/>
            <person name="Labutti K."/>
            <person name="Salamov A."/>
            <person name="Andreopoulos B."/>
            <person name="Baker S."/>
            <person name="Barry K."/>
            <person name="Bills G."/>
            <person name="Bluhm B."/>
            <person name="Cannon C."/>
            <person name="Castanera R."/>
            <person name="Culley D."/>
            <person name="Daum C."/>
            <person name="Ezra D."/>
            <person name="Gonzalez J."/>
            <person name="Henrissat B."/>
            <person name="Kuo A."/>
            <person name="Liang C."/>
            <person name="Lipzen A."/>
            <person name="Lutzoni F."/>
            <person name="Magnuson J."/>
            <person name="Mondo S."/>
            <person name="Nolan M."/>
            <person name="Ohm R."/>
            <person name="Pangilinan J."/>
            <person name="Park H.-J."/>
            <person name="Ramirez L."/>
            <person name="Alfaro M."/>
            <person name="Sun H."/>
            <person name="Tritt A."/>
            <person name="Yoshinaga Y."/>
            <person name="Zwiers L.-H."/>
            <person name="Turgeon B."/>
            <person name="Goodwin S."/>
            <person name="Spatafora J."/>
            <person name="Crous P."/>
            <person name="Grigoriev I."/>
        </authorList>
    </citation>
    <scope>NUCLEOTIDE SEQUENCE</scope>
    <source>
        <strain evidence="6">CBS 627.86</strain>
    </source>
</reference>
<dbReference type="SMART" id="SM00326">
    <property type="entry name" value="SH3"/>
    <property type="match status" value="1"/>
</dbReference>